<keyword evidence="2" id="KW-1185">Reference proteome</keyword>
<evidence type="ECO:0000313" key="2">
    <source>
        <dbReference type="Proteomes" id="UP000263377"/>
    </source>
</evidence>
<reference evidence="1 2" key="1">
    <citation type="submission" date="2018-08" db="EMBL/GenBank/DDBJ databases">
        <title>Diversity &amp; Physiological Properties of Lignin-Decomposing Actinobacteria from Soil.</title>
        <authorList>
            <person name="Roh S.G."/>
            <person name="Kim S.B."/>
        </authorList>
    </citation>
    <scope>NUCLEOTIDE SEQUENCE [LARGE SCALE GENOMIC DNA]</scope>
    <source>
        <strain evidence="1 2">MMS17-GH009</strain>
    </source>
</reference>
<name>A0A372ZM93_9ACTN</name>
<dbReference type="Gene3D" id="3.30.1310.20">
    <property type="entry name" value="PRTase-like"/>
    <property type="match status" value="1"/>
</dbReference>
<dbReference type="AlphaFoldDB" id="A0A372ZM93"/>
<dbReference type="RefSeq" id="WP_117485726.1">
    <property type="nucleotide sequence ID" value="NZ_QVIG01000001.1"/>
</dbReference>
<dbReference type="Gene3D" id="3.40.50.2020">
    <property type="match status" value="1"/>
</dbReference>
<proteinExistence type="predicted"/>
<sequence length="219" mass="23026">MRFLDRSTAGHQLALRLAPLLGGRAGAELVVLGLAPGGLPVAAEVAESLGAPLDATVVRPLAVPGHDRPVGAIADGDPPLLDRQALESLGVTSAELDASVRRERVEVHRREALYRPGRARLPLSGRTAVLVSDGLTDALTARAALHALAADHPQRLILAAPVGDARIAADLSRDVDAVVCLHLPRYAHAAGPWYGEFHEVTDREAAVLLQRRTPADGPD</sequence>
<evidence type="ECO:0000313" key="1">
    <source>
        <dbReference type="EMBL" id="RGD57019.1"/>
    </source>
</evidence>
<gene>
    <name evidence="1" type="ORF">DR950_03720</name>
</gene>
<keyword evidence="1" id="KW-0328">Glycosyltransferase</keyword>
<comment type="caution">
    <text evidence="1">The sequence shown here is derived from an EMBL/GenBank/DDBJ whole genome shotgun (WGS) entry which is preliminary data.</text>
</comment>
<organism evidence="1 2">
    <name type="scientific">Kitasatospora xanthocidica</name>
    <dbReference type="NCBI Taxonomy" id="83382"/>
    <lineage>
        <taxon>Bacteria</taxon>
        <taxon>Bacillati</taxon>
        <taxon>Actinomycetota</taxon>
        <taxon>Actinomycetes</taxon>
        <taxon>Kitasatosporales</taxon>
        <taxon>Streptomycetaceae</taxon>
        <taxon>Kitasatospora</taxon>
    </lineage>
</organism>
<accession>A0A372ZM93</accession>
<dbReference type="SUPFAM" id="SSF53271">
    <property type="entry name" value="PRTase-like"/>
    <property type="match status" value="1"/>
</dbReference>
<dbReference type="InterPro" id="IPR029057">
    <property type="entry name" value="PRTase-like"/>
</dbReference>
<protein>
    <submittedName>
        <fullName evidence="1">Phosphoribosyltransferase</fullName>
    </submittedName>
</protein>
<dbReference type="GO" id="GO:0016757">
    <property type="term" value="F:glycosyltransferase activity"/>
    <property type="evidence" value="ECO:0007669"/>
    <property type="project" value="UniProtKB-KW"/>
</dbReference>
<dbReference type="Proteomes" id="UP000263377">
    <property type="component" value="Unassembled WGS sequence"/>
</dbReference>
<dbReference type="EMBL" id="QVIG01000001">
    <property type="protein sequence ID" value="RGD57019.1"/>
    <property type="molecule type" value="Genomic_DNA"/>
</dbReference>
<keyword evidence="1" id="KW-0808">Transferase</keyword>